<proteinExistence type="predicted"/>
<dbReference type="EMBL" id="JBBHLL010000017">
    <property type="protein sequence ID" value="KAK7830621.1"/>
    <property type="molecule type" value="Genomic_DNA"/>
</dbReference>
<evidence type="ECO:0000313" key="2">
    <source>
        <dbReference type="EMBL" id="KAK7830621.1"/>
    </source>
</evidence>
<evidence type="ECO:0000256" key="1">
    <source>
        <dbReference type="SAM" id="MobiDB-lite"/>
    </source>
</evidence>
<name>A0AAW0JWJ7_MYOGA</name>
<feature type="region of interest" description="Disordered" evidence="1">
    <location>
        <begin position="1"/>
        <end position="31"/>
    </location>
</feature>
<reference evidence="2 3" key="1">
    <citation type="journal article" date="2023" name="bioRxiv">
        <title>Conserved and derived expression patterns and positive selection on dental genes reveal complex evolutionary context of ever-growing rodent molars.</title>
        <authorList>
            <person name="Calamari Z.T."/>
            <person name="Song A."/>
            <person name="Cohen E."/>
            <person name="Akter M."/>
            <person name="Roy R.D."/>
            <person name="Hallikas O."/>
            <person name="Christensen M.M."/>
            <person name="Li P."/>
            <person name="Marangoni P."/>
            <person name="Jernvall J."/>
            <person name="Klein O.D."/>
        </authorList>
    </citation>
    <scope>NUCLEOTIDE SEQUENCE [LARGE SCALE GENOMIC DNA]</scope>
    <source>
        <strain evidence="2">V071</strain>
    </source>
</reference>
<protein>
    <submittedName>
        <fullName evidence="2">Uncharacterized protein</fullName>
    </submittedName>
</protein>
<gene>
    <name evidence="2" type="ORF">U0070_018346</name>
</gene>
<feature type="region of interest" description="Disordered" evidence="1">
    <location>
        <begin position="47"/>
        <end position="72"/>
    </location>
</feature>
<keyword evidence="3" id="KW-1185">Reference proteome</keyword>
<dbReference type="AlphaFoldDB" id="A0AAW0JWJ7"/>
<dbReference type="Proteomes" id="UP001488838">
    <property type="component" value="Unassembled WGS sequence"/>
</dbReference>
<sequence>MEVKESCVSSARLRKPVAKQQASEGAPKHVAEKRRQEMAEWIELNKMEDLGQRERPAPKLPGKLGFPRLPDPDGLQLIGNQAAGDHFCQLLQEAQRREGPLGGFQYDVDWELAFPTDKIA</sequence>
<accession>A0AAW0JWJ7</accession>
<evidence type="ECO:0000313" key="3">
    <source>
        <dbReference type="Proteomes" id="UP001488838"/>
    </source>
</evidence>
<organism evidence="2 3">
    <name type="scientific">Myodes glareolus</name>
    <name type="common">Bank vole</name>
    <name type="synonym">Clethrionomys glareolus</name>
    <dbReference type="NCBI Taxonomy" id="447135"/>
    <lineage>
        <taxon>Eukaryota</taxon>
        <taxon>Metazoa</taxon>
        <taxon>Chordata</taxon>
        <taxon>Craniata</taxon>
        <taxon>Vertebrata</taxon>
        <taxon>Euteleostomi</taxon>
        <taxon>Mammalia</taxon>
        <taxon>Eutheria</taxon>
        <taxon>Euarchontoglires</taxon>
        <taxon>Glires</taxon>
        <taxon>Rodentia</taxon>
        <taxon>Myomorpha</taxon>
        <taxon>Muroidea</taxon>
        <taxon>Cricetidae</taxon>
        <taxon>Arvicolinae</taxon>
        <taxon>Myodes</taxon>
    </lineage>
</organism>
<feature type="compositionally biased region" description="Basic and acidic residues" evidence="1">
    <location>
        <begin position="47"/>
        <end position="57"/>
    </location>
</feature>
<feature type="non-terminal residue" evidence="2">
    <location>
        <position position="120"/>
    </location>
</feature>
<comment type="caution">
    <text evidence="2">The sequence shown here is derived from an EMBL/GenBank/DDBJ whole genome shotgun (WGS) entry which is preliminary data.</text>
</comment>